<feature type="non-terminal residue" evidence="2">
    <location>
        <position position="332"/>
    </location>
</feature>
<protein>
    <recommendedName>
        <fullName evidence="1">HPr domain-containing protein</fullName>
    </recommendedName>
</protein>
<evidence type="ECO:0000259" key="1">
    <source>
        <dbReference type="Pfam" id="PF00381"/>
    </source>
</evidence>
<reference evidence="2" key="1">
    <citation type="submission" date="2018-05" db="EMBL/GenBank/DDBJ databases">
        <authorList>
            <person name="Lanie J.A."/>
            <person name="Ng W.-L."/>
            <person name="Kazmierczak K.M."/>
            <person name="Andrzejewski T.M."/>
            <person name="Davidsen T.M."/>
            <person name="Wayne K.J."/>
            <person name="Tettelin H."/>
            <person name="Glass J.I."/>
            <person name="Rusch D."/>
            <person name="Podicherti R."/>
            <person name="Tsui H.-C.T."/>
            <person name="Winkler M.E."/>
        </authorList>
    </citation>
    <scope>NUCLEOTIDE SEQUENCE</scope>
</reference>
<dbReference type="InterPro" id="IPR035895">
    <property type="entry name" value="HPr-like_sf"/>
</dbReference>
<evidence type="ECO:0000313" key="2">
    <source>
        <dbReference type="EMBL" id="SVC80674.1"/>
    </source>
</evidence>
<name>A0A382Q507_9ZZZZ</name>
<dbReference type="Gene3D" id="3.30.1340.10">
    <property type="entry name" value="HPr-like"/>
    <property type="match status" value="1"/>
</dbReference>
<dbReference type="EMBL" id="UINC01112033">
    <property type="protein sequence ID" value="SVC80674.1"/>
    <property type="molecule type" value="Genomic_DNA"/>
</dbReference>
<dbReference type="Pfam" id="PF00381">
    <property type="entry name" value="PTS-HPr"/>
    <property type="match status" value="1"/>
</dbReference>
<dbReference type="SUPFAM" id="SSF55594">
    <property type="entry name" value="HPr-like"/>
    <property type="match status" value="1"/>
</dbReference>
<gene>
    <name evidence="2" type="ORF">METZ01_LOCUS333528</name>
</gene>
<dbReference type="InterPro" id="IPR000032">
    <property type="entry name" value="HPr-like"/>
</dbReference>
<sequence length="332" mass="38769">MDRYPYYNLRESEENAQIFHESAYKALDFLNTSIQGLRAEVVKTGQLNGLEISEGPYSMNEFSEIESNKRLPRTILEDEVKEEQERVIELCQKYRKVAKMVKDMGFERNDDPEAFRHVIPSKLDEKLVRMFKELVHSVQSEFDTYVKNTRLEQARADLKNMRGYISMPLHLLEVVLWLAHFYERHEDDIRHGECKQQISRVVDKEVLLRQIFNFGFHYSKYYLQEGDKLVKKILMGFVENVRAEVPIPQPLGFHARPSTFISLIARYHEGELHMIVDEEKFNAKSVMSLLQAGGILADKGYQKVVLEGSRQAIIDVKILAQNNYCAEGEFPR</sequence>
<proteinExistence type="predicted"/>
<dbReference type="AlphaFoldDB" id="A0A382Q507"/>
<feature type="domain" description="HPr" evidence="1">
    <location>
        <begin position="242"/>
        <end position="293"/>
    </location>
</feature>
<accession>A0A382Q507</accession>
<organism evidence="2">
    <name type="scientific">marine metagenome</name>
    <dbReference type="NCBI Taxonomy" id="408172"/>
    <lineage>
        <taxon>unclassified sequences</taxon>
        <taxon>metagenomes</taxon>
        <taxon>ecological metagenomes</taxon>
    </lineage>
</organism>